<evidence type="ECO:0000256" key="7">
    <source>
        <dbReference type="ARBA" id="ARBA00022898"/>
    </source>
</evidence>
<evidence type="ECO:0000256" key="5">
    <source>
        <dbReference type="ARBA" id="ARBA00022576"/>
    </source>
</evidence>
<dbReference type="Pfam" id="PF00392">
    <property type="entry name" value="GntR"/>
    <property type="match status" value="1"/>
</dbReference>
<dbReference type="CDD" id="cd00609">
    <property type="entry name" value="AAT_like"/>
    <property type="match status" value="1"/>
</dbReference>
<keyword evidence="13" id="KW-1185">Reference proteome</keyword>
<dbReference type="InterPro" id="IPR036390">
    <property type="entry name" value="WH_DNA-bd_sf"/>
</dbReference>
<dbReference type="PANTHER" id="PTHR46577">
    <property type="entry name" value="HTH-TYPE TRANSCRIPTIONAL REGULATORY PROTEIN GABR"/>
    <property type="match status" value="1"/>
</dbReference>
<protein>
    <submittedName>
        <fullName evidence="12">GntR family transcriptional regulator</fullName>
    </submittedName>
</protein>
<evidence type="ECO:0000256" key="8">
    <source>
        <dbReference type="ARBA" id="ARBA00023015"/>
    </source>
</evidence>
<evidence type="ECO:0000256" key="1">
    <source>
        <dbReference type="ARBA" id="ARBA00001933"/>
    </source>
</evidence>
<dbReference type="FunFam" id="3.40.640.10:FF:000053">
    <property type="entry name" value="Aminotransferase, class I"/>
    <property type="match status" value="1"/>
</dbReference>
<comment type="similarity">
    <text evidence="3">Belongs to the class-I pyridoxal-phosphate-dependent aminotransferase family.</text>
</comment>
<dbReference type="GO" id="GO:0030170">
    <property type="term" value="F:pyridoxal phosphate binding"/>
    <property type="evidence" value="ECO:0007669"/>
    <property type="project" value="InterPro"/>
</dbReference>
<dbReference type="SUPFAM" id="SSF53383">
    <property type="entry name" value="PLP-dependent transferases"/>
    <property type="match status" value="1"/>
</dbReference>
<accession>A0A4Y3PI84</accession>
<dbReference type="GO" id="GO:0008483">
    <property type="term" value="F:transaminase activity"/>
    <property type="evidence" value="ECO:0007669"/>
    <property type="project" value="UniProtKB-KW"/>
</dbReference>
<dbReference type="Gene3D" id="3.40.640.10">
    <property type="entry name" value="Type I PLP-dependent aspartate aminotransferase-like (Major domain)"/>
    <property type="match status" value="1"/>
</dbReference>
<dbReference type="Gene3D" id="1.10.10.10">
    <property type="entry name" value="Winged helix-like DNA-binding domain superfamily/Winged helix DNA-binding domain"/>
    <property type="match status" value="1"/>
</dbReference>
<dbReference type="SMART" id="SM00345">
    <property type="entry name" value="HTH_GNTR"/>
    <property type="match status" value="1"/>
</dbReference>
<dbReference type="GO" id="GO:0003700">
    <property type="term" value="F:DNA-binding transcription factor activity"/>
    <property type="evidence" value="ECO:0007669"/>
    <property type="project" value="InterPro"/>
</dbReference>
<name>A0A4Y3PI84_BREPA</name>
<comment type="subunit">
    <text evidence="4">Homodimer.</text>
</comment>
<dbReference type="Gene3D" id="3.90.1150.10">
    <property type="entry name" value="Aspartate Aminotransferase, domain 1"/>
    <property type="match status" value="1"/>
</dbReference>
<evidence type="ECO:0000313" key="13">
    <source>
        <dbReference type="Proteomes" id="UP000316882"/>
    </source>
</evidence>
<dbReference type="STRING" id="54914.AV540_10620"/>
<dbReference type="GO" id="GO:0003677">
    <property type="term" value="F:DNA binding"/>
    <property type="evidence" value="ECO:0007669"/>
    <property type="project" value="UniProtKB-KW"/>
</dbReference>
<keyword evidence="6" id="KW-0808">Transferase</keyword>
<evidence type="ECO:0000256" key="2">
    <source>
        <dbReference type="ARBA" id="ARBA00005384"/>
    </source>
</evidence>
<dbReference type="PANTHER" id="PTHR46577:SF2">
    <property type="entry name" value="TRANSCRIPTIONAL REGULATORY PROTEIN"/>
    <property type="match status" value="1"/>
</dbReference>
<dbReference type="InterPro" id="IPR036388">
    <property type="entry name" value="WH-like_DNA-bd_sf"/>
</dbReference>
<dbReference type="InterPro" id="IPR051446">
    <property type="entry name" value="HTH_trans_reg/aminotransferase"/>
</dbReference>
<dbReference type="RefSeq" id="WP_122963893.1">
    <property type="nucleotide sequence ID" value="NZ_BJMH01000020.1"/>
</dbReference>
<keyword evidence="10" id="KW-0804">Transcription</keyword>
<evidence type="ECO:0000313" key="12">
    <source>
        <dbReference type="EMBL" id="GEB34210.1"/>
    </source>
</evidence>
<dbReference type="InterPro" id="IPR000524">
    <property type="entry name" value="Tscrpt_reg_HTH_GntR"/>
</dbReference>
<dbReference type="InterPro" id="IPR015422">
    <property type="entry name" value="PyrdxlP-dep_Trfase_small"/>
</dbReference>
<dbReference type="PROSITE" id="PS50949">
    <property type="entry name" value="HTH_GNTR"/>
    <property type="match status" value="1"/>
</dbReference>
<reference evidence="12 13" key="1">
    <citation type="submission" date="2019-06" db="EMBL/GenBank/DDBJ databases">
        <title>Whole genome shotgun sequence of Brevibacillus parabrevis NBRC 12334.</title>
        <authorList>
            <person name="Hosoyama A."/>
            <person name="Uohara A."/>
            <person name="Ohji S."/>
            <person name="Ichikawa N."/>
        </authorList>
    </citation>
    <scope>NUCLEOTIDE SEQUENCE [LARGE SCALE GENOMIC DNA]</scope>
    <source>
        <strain evidence="12 13">NBRC 12334</strain>
    </source>
</reference>
<dbReference type="InterPro" id="IPR004839">
    <property type="entry name" value="Aminotransferase_I/II_large"/>
</dbReference>
<gene>
    <name evidence="12" type="ORF">BPA01_37900</name>
</gene>
<evidence type="ECO:0000256" key="10">
    <source>
        <dbReference type="ARBA" id="ARBA00023163"/>
    </source>
</evidence>
<evidence type="ECO:0000259" key="11">
    <source>
        <dbReference type="PROSITE" id="PS50949"/>
    </source>
</evidence>
<comment type="cofactor">
    <cofactor evidence="1">
        <name>pyridoxal 5'-phosphate</name>
        <dbReference type="ChEBI" id="CHEBI:597326"/>
    </cofactor>
</comment>
<dbReference type="AlphaFoldDB" id="A0A4Y3PI84"/>
<proteinExistence type="inferred from homology"/>
<sequence>MHISLDKTGKESLTVQIAQAVIERISSGMYEAGELLPSVRKLAKEIGVSVLTVIRAYKIVEEKGYAVTLHGKGTYVRRLEKAAPPAASHDYEWQESYYDYVGRSIFGQQTPRGSRLLFPFHSATLSKEEHLPLEALQKATALAARDPHTFAEYSSPLGDLPLREHLAHAFQQRGIRVTESELMVTTGCQQGIDLVARTFAGPGDIVMVESPTYPAALDAFRSRGATILPIPCDSSGIRIDLLTRMFDQRPPKLIYVIPTGQNPTGKIMSEQTRRSLLALAESFHCLIVEDDPWSELHYTATIPPSICSMDQNGHVIYLKGYSKVIAPGLRIGCLVARGSVFLRLANVKAIADLATPLFNQRSFYHLLQNVSDERYFESVRAKMKRKKERVDKLLRQHGGAALTWEAPQAGPNFWLQTSANTEALSLLAKPHGLSFLPGAACFTDLSGGGHIRIGFGSVPDDKLEEGIALLCRLIEKQGKELYEPDVLS</sequence>
<organism evidence="12 13">
    <name type="scientific">Brevibacillus parabrevis</name>
    <dbReference type="NCBI Taxonomy" id="54914"/>
    <lineage>
        <taxon>Bacteria</taxon>
        <taxon>Bacillati</taxon>
        <taxon>Bacillota</taxon>
        <taxon>Bacilli</taxon>
        <taxon>Bacillales</taxon>
        <taxon>Paenibacillaceae</taxon>
        <taxon>Brevibacillus</taxon>
    </lineage>
</organism>
<evidence type="ECO:0000256" key="9">
    <source>
        <dbReference type="ARBA" id="ARBA00023125"/>
    </source>
</evidence>
<keyword evidence="9" id="KW-0238">DNA-binding</keyword>
<dbReference type="Pfam" id="PF00155">
    <property type="entry name" value="Aminotran_1_2"/>
    <property type="match status" value="1"/>
</dbReference>
<dbReference type="InterPro" id="IPR015421">
    <property type="entry name" value="PyrdxlP-dep_Trfase_major"/>
</dbReference>
<dbReference type="InterPro" id="IPR015424">
    <property type="entry name" value="PyrdxlP-dep_Trfase"/>
</dbReference>
<keyword evidence="8" id="KW-0805">Transcription regulation</keyword>
<evidence type="ECO:0000256" key="3">
    <source>
        <dbReference type="ARBA" id="ARBA00007441"/>
    </source>
</evidence>
<feature type="domain" description="HTH gntR-type" evidence="11">
    <location>
        <begin position="11"/>
        <end position="79"/>
    </location>
</feature>
<evidence type="ECO:0000256" key="4">
    <source>
        <dbReference type="ARBA" id="ARBA00011738"/>
    </source>
</evidence>
<dbReference type="Proteomes" id="UP000316882">
    <property type="component" value="Unassembled WGS sequence"/>
</dbReference>
<comment type="caution">
    <text evidence="12">The sequence shown here is derived from an EMBL/GenBank/DDBJ whole genome shotgun (WGS) entry which is preliminary data.</text>
</comment>
<comment type="similarity">
    <text evidence="2">In the C-terminal section; belongs to the class-I pyridoxal-phosphate-dependent aminotransferase family.</text>
</comment>
<dbReference type="SUPFAM" id="SSF46785">
    <property type="entry name" value="Winged helix' DNA-binding domain"/>
    <property type="match status" value="1"/>
</dbReference>
<dbReference type="EMBL" id="BJMH01000020">
    <property type="protein sequence ID" value="GEB34210.1"/>
    <property type="molecule type" value="Genomic_DNA"/>
</dbReference>
<keyword evidence="7" id="KW-0663">Pyridoxal phosphate</keyword>
<dbReference type="CDD" id="cd07377">
    <property type="entry name" value="WHTH_GntR"/>
    <property type="match status" value="1"/>
</dbReference>
<keyword evidence="5" id="KW-0032">Aminotransferase</keyword>
<evidence type="ECO:0000256" key="6">
    <source>
        <dbReference type="ARBA" id="ARBA00022679"/>
    </source>
</evidence>